<evidence type="ECO:0000313" key="2">
    <source>
        <dbReference type="EMBL" id="MYN28021.1"/>
    </source>
</evidence>
<accession>A0ABW9W258</accession>
<dbReference type="PANTHER" id="PTHR33840">
    <property type="match status" value="1"/>
</dbReference>
<gene>
    <name evidence="2" type="ORF">GTP69_16560</name>
</gene>
<dbReference type="Pfam" id="PF09994">
    <property type="entry name" value="T6SS_Tle1-like_cat"/>
    <property type="match status" value="1"/>
</dbReference>
<evidence type="ECO:0000313" key="3">
    <source>
        <dbReference type="Proteomes" id="UP000642144"/>
    </source>
</evidence>
<proteinExistence type="predicted"/>
<organism evidence="2 3">
    <name type="scientific">Duganella levis</name>
    <dbReference type="NCBI Taxonomy" id="2692169"/>
    <lineage>
        <taxon>Bacteria</taxon>
        <taxon>Pseudomonadati</taxon>
        <taxon>Pseudomonadota</taxon>
        <taxon>Betaproteobacteria</taxon>
        <taxon>Burkholderiales</taxon>
        <taxon>Oxalobacteraceae</taxon>
        <taxon>Telluria group</taxon>
        <taxon>Duganella</taxon>
    </lineage>
</organism>
<keyword evidence="3" id="KW-1185">Reference proteome</keyword>
<name>A0ABW9W258_9BURK</name>
<sequence length="534" mass="59191">MEMTQSNGKFRATRTAPVDYLRPSKPPQYANASACEITIQIGIFFDGTGNSLYLHKDKKGHSNVARLYEAYPHIPEKGTHAVYIPGLGKPFALINETTESVLGSAFASGGDSRIMVALLRVFNALHRGLFSTELFSAAMITALCTSSPSKADKKLLKSVGIDGSLVADSGAMRAPFLSVCINSIKARMKTNRSAKVCECVLDIFGFSRGATEARVFCHWLNDLLTRTGLADVPCRFRFLGLMDTVASVGIWEGVKNDQLRSTGGHSNWATPEVMRILPNIENCVHLIAVHELRKNFPLDTVLFNRELPQNCLEFAYPGSHSDVGGGYEPGELGVAVDDSLKLSQIPLNHLYDCALAAGVPLSKGRGTADFAIHADLLTAFEQFIDVSTEAPRSLSDWMLPYLVWRWQVRKEFERSGQVRKANPAHRRHLIASNRQFCAADEELQMSSTLSSKVLKKQRPYDRDGTQAVVFVLEPEAPELRARVTAQPKISPLLATFFDNFVHDSLAGFREQLVEPTGYWRYRRLFRGSEIPYTG</sequence>
<evidence type="ECO:0000259" key="1">
    <source>
        <dbReference type="Pfam" id="PF09994"/>
    </source>
</evidence>
<protein>
    <recommendedName>
        <fullName evidence="1">T6SS Phospholipase effector Tle1-like catalytic domain-containing protein</fullName>
    </recommendedName>
</protein>
<reference evidence="2 3" key="1">
    <citation type="submission" date="2019-12" db="EMBL/GenBank/DDBJ databases">
        <title>Novel species isolated from a subtropical stream in China.</title>
        <authorList>
            <person name="Lu H."/>
        </authorList>
    </citation>
    <scope>NUCLEOTIDE SEQUENCE [LARGE SCALE GENOMIC DNA]</scope>
    <source>
        <strain evidence="2 3">CY42W</strain>
    </source>
</reference>
<dbReference type="InterPro" id="IPR018712">
    <property type="entry name" value="Tle1-like_cat"/>
</dbReference>
<dbReference type="Proteomes" id="UP000642144">
    <property type="component" value="Unassembled WGS sequence"/>
</dbReference>
<feature type="domain" description="T6SS Phospholipase effector Tle1-like catalytic" evidence="1">
    <location>
        <begin position="234"/>
        <end position="351"/>
    </location>
</feature>
<dbReference type="PANTHER" id="PTHR33840:SF1">
    <property type="entry name" value="TLE1 PHOSPHOLIPASE DOMAIN-CONTAINING PROTEIN"/>
    <property type="match status" value="1"/>
</dbReference>
<dbReference type="EMBL" id="WWCT01000013">
    <property type="protein sequence ID" value="MYN28021.1"/>
    <property type="molecule type" value="Genomic_DNA"/>
</dbReference>
<dbReference type="RefSeq" id="WP_161055897.1">
    <property type="nucleotide sequence ID" value="NZ_WWCT01000013.1"/>
</dbReference>
<comment type="caution">
    <text evidence="2">The sequence shown here is derived from an EMBL/GenBank/DDBJ whole genome shotgun (WGS) entry which is preliminary data.</text>
</comment>